<name>F1KVH2_ASCSU</name>
<dbReference type="SMART" id="SM01041">
    <property type="entry name" value="BRO1"/>
    <property type="match status" value="1"/>
</dbReference>
<dbReference type="Pfam" id="PF03097">
    <property type="entry name" value="BRO1"/>
    <property type="match status" value="1"/>
</dbReference>
<proteinExistence type="evidence at transcript level"/>
<feature type="domain" description="BRO1" evidence="3">
    <location>
        <begin position="94"/>
        <end position="421"/>
    </location>
</feature>
<organism evidence="4">
    <name type="scientific">Ascaris suum</name>
    <name type="common">Pig roundworm</name>
    <name type="synonym">Ascaris lumbricoides</name>
    <dbReference type="NCBI Taxonomy" id="6253"/>
    <lineage>
        <taxon>Eukaryota</taxon>
        <taxon>Metazoa</taxon>
        <taxon>Ecdysozoa</taxon>
        <taxon>Nematoda</taxon>
        <taxon>Chromadorea</taxon>
        <taxon>Rhabditida</taxon>
        <taxon>Spirurina</taxon>
        <taxon>Ascaridomorpha</taxon>
        <taxon>Ascaridoidea</taxon>
        <taxon>Ascarididae</taxon>
        <taxon>Ascaris</taxon>
    </lineage>
</organism>
<dbReference type="PROSITE" id="PS51180">
    <property type="entry name" value="BRO1"/>
    <property type="match status" value="1"/>
</dbReference>
<dbReference type="PANTHER" id="PTHR23032">
    <property type="entry name" value="BRO1 DOMAIN-CONTAINING PROTEIN BROX"/>
    <property type="match status" value="1"/>
</dbReference>
<dbReference type="AlphaFoldDB" id="F1KVH2"/>
<evidence type="ECO:0000259" key="3">
    <source>
        <dbReference type="PROSITE" id="PS51180"/>
    </source>
</evidence>
<dbReference type="InterPro" id="IPR004328">
    <property type="entry name" value="BRO1_dom"/>
</dbReference>
<dbReference type="InterPro" id="IPR038898">
    <property type="entry name" value="BROX"/>
</dbReference>
<evidence type="ECO:0000256" key="2">
    <source>
        <dbReference type="SAM" id="MobiDB-lite"/>
    </source>
</evidence>
<feature type="region of interest" description="Disordered" evidence="2">
    <location>
        <begin position="402"/>
        <end position="421"/>
    </location>
</feature>
<dbReference type="PANTHER" id="PTHR23032:SF13">
    <property type="entry name" value="BRO1 DOMAIN-CONTAINING PROTEIN BROX"/>
    <property type="match status" value="1"/>
</dbReference>
<dbReference type="EMBL" id="JI166565">
    <property type="protein sequence ID" value="ADY41876.1"/>
    <property type="molecule type" value="mRNA"/>
</dbReference>
<reference evidence="4" key="1">
    <citation type="journal article" date="2011" name="Genome Res.">
        <title>Deep small RNA sequencing from the nematode Ascaris reveals conservation, functional diversification, and novel developmental profiles.</title>
        <authorList>
            <person name="Wang J."/>
            <person name="Czech B."/>
            <person name="Crunk A."/>
            <person name="Wallace A."/>
            <person name="Mitreva M."/>
            <person name="Hannon G.J."/>
            <person name="Davis R.E."/>
        </authorList>
    </citation>
    <scope>NUCLEOTIDE SEQUENCE</scope>
</reference>
<protein>
    <submittedName>
        <fullName evidence="4">BRO1 domain-containing protein BROX</fullName>
    </submittedName>
</protein>
<sequence>MAHWFHRNPIKVTDEVKFELKSVLTSVESKKICGDLCVRRQRILEHFLNASNELETVDEEFSKYLALFAGFIAPIGPSGTEHETASKLAPLIRFRWTNSMLGLTAMELSESWFEALNMVLNMALWLTKHAAWTAAKDEVREGEAKRVHTCLRRAAGMFEFVLQNTDKVSGASSVSGSDFDPAVLRAYIQQCTAEAQEVTVARAIELKHSPGLISALAHETSQLFAKAENSLEKLDESIFGKWRHYLQLKAQFYLAYAYAFLGESLLTEDKCGEAIRACKEGISYYQVAADFAVKYAKASGPGMQAHPEKHLFFRKIEPLLKRHLEKAERENSLIYHQKVVEDCPCLEAKATYGLAKAEPFTLPSPHQDWNASVYASFNIAKAKMPDFSKIKKSSKQLAPVREEKLYETDRDPTNFSGCVLS</sequence>
<comment type="similarity">
    <text evidence="1">Belongs to the BROX family.</text>
</comment>
<evidence type="ECO:0000313" key="4">
    <source>
        <dbReference type="EMBL" id="ADY41876.1"/>
    </source>
</evidence>
<accession>F1KVH2</accession>
<evidence type="ECO:0000256" key="1">
    <source>
        <dbReference type="ARBA" id="ARBA00008901"/>
    </source>
</evidence>
<feature type="compositionally biased region" description="Basic and acidic residues" evidence="2">
    <location>
        <begin position="402"/>
        <end position="412"/>
    </location>
</feature>
<dbReference type="InterPro" id="IPR038499">
    <property type="entry name" value="BRO1_sf"/>
</dbReference>
<dbReference type="Gene3D" id="1.25.40.280">
    <property type="entry name" value="alix/aip1 like domains"/>
    <property type="match status" value="1"/>
</dbReference>